<evidence type="ECO:0000313" key="2">
    <source>
        <dbReference type="EMBL" id="GAO38196.1"/>
    </source>
</evidence>
<name>A0A0E9MLA0_9SPHN</name>
<dbReference type="Proteomes" id="UP000033202">
    <property type="component" value="Unassembled WGS sequence"/>
</dbReference>
<feature type="region of interest" description="Disordered" evidence="1">
    <location>
        <begin position="1"/>
        <end position="60"/>
    </location>
</feature>
<dbReference type="STRING" id="1219043.SCH01S_10_00060"/>
<sequence length="60" mass="6514">MSDADLYSSPERGGEPPAKPVVEGAAWHRARFARDPSTNPGFRPGLVPLPVPGRSKEVFR</sequence>
<comment type="caution">
    <text evidence="2">The sequence shown here is derived from an EMBL/GenBank/DDBJ whole genome shotgun (WGS) entry which is preliminary data.</text>
</comment>
<proteinExistence type="predicted"/>
<reference evidence="2 3" key="1">
    <citation type="submission" date="2015-04" db="EMBL/GenBank/DDBJ databases">
        <title>Whole genome shotgun sequence of Sphingomonas changbaiensis NBRC 104936.</title>
        <authorList>
            <person name="Katano-Makiyama Y."/>
            <person name="Hosoyama A."/>
            <person name="Hashimoto M."/>
            <person name="Noguchi M."/>
            <person name="Tsuchikane K."/>
            <person name="Ohji S."/>
            <person name="Yamazoe A."/>
            <person name="Ichikawa N."/>
            <person name="Kimura A."/>
            <person name="Fujita N."/>
        </authorList>
    </citation>
    <scope>NUCLEOTIDE SEQUENCE [LARGE SCALE GENOMIC DNA]</scope>
    <source>
        <strain evidence="2 3">NBRC 104936</strain>
    </source>
</reference>
<dbReference type="AlphaFoldDB" id="A0A0E9MLA0"/>
<keyword evidence="3" id="KW-1185">Reference proteome</keyword>
<organism evidence="2 3">
    <name type="scientific">Sphingomonas changbaiensis NBRC 104936</name>
    <dbReference type="NCBI Taxonomy" id="1219043"/>
    <lineage>
        <taxon>Bacteria</taxon>
        <taxon>Pseudomonadati</taxon>
        <taxon>Pseudomonadota</taxon>
        <taxon>Alphaproteobacteria</taxon>
        <taxon>Sphingomonadales</taxon>
        <taxon>Sphingomonadaceae</taxon>
        <taxon>Sphingomonas</taxon>
    </lineage>
</organism>
<accession>A0A0E9MLA0</accession>
<protein>
    <submittedName>
        <fullName evidence="2">Uncharacterized protein</fullName>
    </submittedName>
</protein>
<gene>
    <name evidence="2" type="ORF">SCH01S_10_00060</name>
</gene>
<evidence type="ECO:0000256" key="1">
    <source>
        <dbReference type="SAM" id="MobiDB-lite"/>
    </source>
</evidence>
<dbReference type="EMBL" id="BBWU01000010">
    <property type="protein sequence ID" value="GAO38196.1"/>
    <property type="molecule type" value="Genomic_DNA"/>
</dbReference>
<evidence type="ECO:0000313" key="3">
    <source>
        <dbReference type="Proteomes" id="UP000033202"/>
    </source>
</evidence>